<dbReference type="AlphaFoldDB" id="A0AAD7RH18"/>
<proteinExistence type="predicted"/>
<name>A0AAD7RH18_9TELE</name>
<evidence type="ECO:0000313" key="2">
    <source>
        <dbReference type="Proteomes" id="UP001221898"/>
    </source>
</evidence>
<gene>
    <name evidence="1" type="ORF">AAFF_G00212830</name>
</gene>
<sequence>MRPVTSASVGKLHRWVRCRLSGSFISERRGAPAAYWVSQPRAGWSLALEAVLGAGRGTGINGIRFGIQIARDPSLP</sequence>
<evidence type="ECO:0000313" key="1">
    <source>
        <dbReference type="EMBL" id="KAJ8384039.1"/>
    </source>
</evidence>
<accession>A0AAD7RH18</accession>
<keyword evidence="2" id="KW-1185">Reference proteome</keyword>
<comment type="caution">
    <text evidence="1">The sequence shown here is derived from an EMBL/GenBank/DDBJ whole genome shotgun (WGS) entry which is preliminary data.</text>
</comment>
<dbReference type="Proteomes" id="UP001221898">
    <property type="component" value="Unassembled WGS sequence"/>
</dbReference>
<dbReference type="EMBL" id="JAINUG010000281">
    <property type="protein sequence ID" value="KAJ8384039.1"/>
    <property type="molecule type" value="Genomic_DNA"/>
</dbReference>
<protein>
    <submittedName>
        <fullName evidence="1">Uncharacterized protein</fullName>
    </submittedName>
</protein>
<reference evidence="1" key="1">
    <citation type="journal article" date="2023" name="Science">
        <title>Genome structures resolve the early diversification of teleost fishes.</title>
        <authorList>
            <person name="Parey E."/>
            <person name="Louis A."/>
            <person name="Montfort J."/>
            <person name="Bouchez O."/>
            <person name="Roques C."/>
            <person name="Iampietro C."/>
            <person name="Lluch J."/>
            <person name="Castinel A."/>
            <person name="Donnadieu C."/>
            <person name="Desvignes T."/>
            <person name="Floi Bucao C."/>
            <person name="Jouanno E."/>
            <person name="Wen M."/>
            <person name="Mejri S."/>
            <person name="Dirks R."/>
            <person name="Jansen H."/>
            <person name="Henkel C."/>
            <person name="Chen W.J."/>
            <person name="Zahm M."/>
            <person name="Cabau C."/>
            <person name="Klopp C."/>
            <person name="Thompson A.W."/>
            <person name="Robinson-Rechavi M."/>
            <person name="Braasch I."/>
            <person name="Lecointre G."/>
            <person name="Bobe J."/>
            <person name="Postlethwait J.H."/>
            <person name="Berthelot C."/>
            <person name="Roest Crollius H."/>
            <person name="Guiguen Y."/>
        </authorList>
    </citation>
    <scope>NUCLEOTIDE SEQUENCE</scope>
    <source>
        <strain evidence="1">NC1722</strain>
    </source>
</reference>
<organism evidence="1 2">
    <name type="scientific">Aldrovandia affinis</name>
    <dbReference type="NCBI Taxonomy" id="143900"/>
    <lineage>
        <taxon>Eukaryota</taxon>
        <taxon>Metazoa</taxon>
        <taxon>Chordata</taxon>
        <taxon>Craniata</taxon>
        <taxon>Vertebrata</taxon>
        <taxon>Euteleostomi</taxon>
        <taxon>Actinopterygii</taxon>
        <taxon>Neopterygii</taxon>
        <taxon>Teleostei</taxon>
        <taxon>Notacanthiformes</taxon>
        <taxon>Halosauridae</taxon>
        <taxon>Aldrovandia</taxon>
    </lineage>
</organism>